<evidence type="ECO:0000256" key="1">
    <source>
        <dbReference type="ARBA" id="ARBA00006739"/>
    </source>
</evidence>
<dbReference type="InterPro" id="IPR001173">
    <property type="entry name" value="Glyco_trans_2-like"/>
</dbReference>
<dbReference type="InterPro" id="IPR029044">
    <property type="entry name" value="Nucleotide-diphossugar_trans"/>
</dbReference>
<gene>
    <name evidence="5" type="ORF">QWY14_04200</name>
</gene>
<keyword evidence="2 5" id="KW-0328">Glycosyltransferase</keyword>
<evidence type="ECO:0000259" key="4">
    <source>
        <dbReference type="Pfam" id="PF00535"/>
    </source>
</evidence>
<comment type="caution">
    <text evidence="5">The sequence shown here is derived from an EMBL/GenBank/DDBJ whole genome shotgun (WGS) entry which is preliminary data.</text>
</comment>
<dbReference type="RefSeq" id="WP_301722868.1">
    <property type="nucleotide sequence ID" value="NZ_JAUJWV010000001.1"/>
</dbReference>
<dbReference type="SUPFAM" id="SSF53448">
    <property type="entry name" value="Nucleotide-diphospho-sugar transferases"/>
    <property type="match status" value="1"/>
</dbReference>
<proteinExistence type="inferred from homology"/>
<dbReference type="Gene3D" id="3.90.550.10">
    <property type="entry name" value="Spore Coat Polysaccharide Biosynthesis Protein SpsA, Chain A"/>
    <property type="match status" value="1"/>
</dbReference>
<dbReference type="EMBL" id="JAUJWV010000001">
    <property type="protein sequence ID" value="MDN7240976.1"/>
    <property type="molecule type" value="Genomic_DNA"/>
</dbReference>
<name>A0ABT8MZA4_9BACL</name>
<evidence type="ECO:0000256" key="3">
    <source>
        <dbReference type="ARBA" id="ARBA00022679"/>
    </source>
</evidence>
<dbReference type="CDD" id="cd00761">
    <property type="entry name" value="Glyco_tranf_GTA_type"/>
    <property type="match status" value="1"/>
</dbReference>
<dbReference type="PANTHER" id="PTHR22916:SF51">
    <property type="entry name" value="GLYCOSYLTRANSFERASE EPSH-RELATED"/>
    <property type="match status" value="1"/>
</dbReference>
<keyword evidence="3 5" id="KW-0808">Transferase</keyword>
<comment type="similarity">
    <text evidence="1">Belongs to the glycosyltransferase 2 family.</text>
</comment>
<evidence type="ECO:0000256" key="2">
    <source>
        <dbReference type="ARBA" id="ARBA00022676"/>
    </source>
</evidence>
<feature type="domain" description="Glycosyltransferase 2-like" evidence="4">
    <location>
        <begin position="7"/>
        <end position="169"/>
    </location>
</feature>
<protein>
    <submittedName>
        <fullName evidence="5">Glycosyltransferase</fullName>
        <ecNumber evidence="5">2.4.-.-</ecNumber>
    </submittedName>
</protein>
<accession>A0ABT8MZA4</accession>
<dbReference type="GO" id="GO:0016757">
    <property type="term" value="F:glycosyltransferase activity"/>
    <property type="evidence" value="ECO:0007669"/>
    <property type="project" value="UniProtKB-KW"/>
</dbReference>
<organism evidence="5 6">
    <name type="scientific">Planococcus shixiaomingii</name>
    <dbReference type="NCBI Taxonomy" id="3058393"/>
    <lineage>
        <taxon>Bacteria</taxon>
        <taxon>Bacillati</taxon>
        <taxon>Bacillota</taxon>
        <taxon>Bacilli</taxon>
        <taxon>Bacillales</taxon>
        <taxon>Caryophanaceae</taxon>
        <taxon>Planococcus</taxon>
    </lineage>
</organism>
<evidence type="ECO:0000313" key="6">
    <source>
        <dbReference type="Proteomes" id="UP001172055"/>
    </source>
</evidence>
<dbReference type="EC" id="2.4.-.-" evidence="5"/>
<keyword evidence="6" id="KW-1185">Reference proteome</keyword>
<sequence>MPQNTVSVIIPVYNVEAFIEECIESVLKQTHPDIELLLINDGSTDRSGEICDRFAKEDNRIRVIHQPNSGPSAARNNGLQAATGEYIQFIDADDTIHPEMIERFMASIGSHSLLISGYCSVLKQNGEIYHSIQNQLPLIGEFSKQEFLANFTDLYPHFFIHYVWNKFYRTSFIKEAGLQFNPRVDWGEDLLFNLEVIERCSSIRLVEGGLYNYTHSNTESITSQFREDFFDNMQMMQNMTRDFLKRNGCYHGYIKDNFERYYTSRVMLVFWNLFHPKSTLMEIEKKQQITRIVQDDQVKESLAYFYDAEEDKRLVGNMIHQQMIDQLYDFFAVKSQVRMQQESKEEKWI</sequence>
<dbReference type="PANTHER" id="PTHR22916">
    <property type="entry name" value="GLYCOSYLTRANSFERASE"/>
    <property type="match status" value="1"/>
</dbReference>
<reference evidence="5 6" key="1">
    <citation type="submission" date="2023-06" db="EMBL/GenBank/DDBJ databases">
        <title>Novel species in genus Planococcus.</title>
        <authorList>
            <person name="Ning S."/>
        </authorList>
    </citation>
    <scope>NUCLEOTIDE SEQUENCE [LARGE SCALE GENOMIC DNA]</scope>
    <source>
        <strain evidence="5 6">N028</strain>
    </source>
</reference>
<dbReference type="Proteomes" id="UP001172055">
    <property type="component" value="Unassembled WGS sequence"/>
</dbReference>
<dbReference type="Pfam" id="PF00535">
    <property type="entry name" value="Glycos_transf_2"/>
    <property type="match status" value="1"/>
</dbReference>
<evidence type="ECO:0000313" key="5">
    <source>
        <dbReference type="EMBL" id="MDN7240976.1"/>
    </source>
</evidence>